<evidence type="ECO:0000313" key="2">
    <source>
        <dbReference type="Proteomes" id="UP000002408"/>
    </source>
</evidence>
<dbReference type="EMBL" id="CP000780">
    <property type="protein sequence ID" value="ABS56865.1"/>
    <property type="molecule type" value="Genomic_DNA"/>
</dbReference>
<protein>
    <submittedName>
        <fullName evidence="1">V-type H+-transporting ATPase subunit E</fullName>
    </submittedName>
</protein>
<organism evidence="1 2">
    <name type="scientific">Methanoregula boonei (strain DSM 21154 / JCM 14090 / 6A8)</name>
    <dbReference type="NCBI Taxonomy" id="456442"/>
    <lineage>
        <taxon>Archaea</taxon>
        <taxon>Methanobacteriati</taxon>
        <taxon>Methanobacteriota</taxon>
        <taxon>Stenosarchaea group</taxon>
        <taxon>Methanomicrobia</taxon>
        <taxon>Methanomicrobiales</taxon>
        <taxon>Methanoregulaceae</taxon>
        <taxon>Methanoregula</taxon>
    </lineage>
</organism>
<dbReference type="STRING" id="456442.Mboo_2351"/>
<dbReference type="KEGG" id="mbn:Mboo_2351"/>
<accession>A7IAV4</accession>
<sequence length="109" mass="12330">MKTEVLNDIKKTETEYQSVISTAQEEKKKRRAQAELEADTLVTKAQSNAEQYKKLKLEEARHQAALKHADIIKEGNQRSAALSEKGKRNLSKAVQLLVSRFKEQLHVGA</sequence>
<dbReference type="Gene3D" id="1.20.5.2950">
    <property type="match status" value="1"/>
</dbReference>
<reference evidence="2" key="1">
    <citation type="journal article" date="2015" name="Microbiology">
        <title>Genome of Methanoregula boonei 6A8 reveals adaptations to oligotrophic peatland environments.</title>
        <authorList>
            <person name="Braeuer S."/>
            <person name="Cadillo-Quiroz H."/>
            <person name="Kyrpides N."/>
            <person name="Woyke T."/>
            <person name="Goodwin L."/>
            <person name="Detter C."/>
            <person name="Podell S."/>
            <person name="Yavitt J.B."/>
            <person name="Zinder S.H."/>
        </authorList>
    </citation>
    <scope>NUCLEOTIDE SEQUENCE [LARGE SCALE GENOMIC DNA]</scope>
    <source>
        <strain evidence="2">DSM 21154 / JCM 14090 / 6A8</strain>
    </source>
</reference>
<gene>
    <name evidence="1" type="ordered locus">Mboo_2351</name>
</gene>
<dbReference type="AlphaFoldDB" id="A7IAV4"/>
<dbReference type="GeneID" id="5411880"/>
<dbReference type="RefSeq" id="WP_012107926.1">
    <property type="nucleotide sequence ID" value="NC_009712.1"/>
</dbReference>
<dbReference type="OrthoDB" id="111840at2157"/>
<name>A7IAV4_METB6</name>
<dbReference type="Proteomes" id="UP000002408">
    <property type="component" value="Chromosome"/>
</dbReference>
<proteinExistence type="predicted"/>
<evidence type="ECO:0000313" key="1">
    <source>
        <dbReference type="EMBL" id="ABS56865.1"/>
    </source>
</evidence>
<dbReference type="eggNOG" id="arCOG03363">
    <property type="taxonomic scope" value="Archaea"/>
</dbReference>
<dbReference type="HOGENOM" id="CLU_149095_1_1_2"/>
<keyword evidence="2" id="KW-1185">Reference proteome</keyword>